<name>A0A9D1GYQ6_9ACTN</name>
<dbReference type="CDD" id="cd21650">
    <property type="entry name" value="CrtA-like"/>
    <property type="match status" value="1"/>
</dbReference>
<comment type="caution">
    <text evidence="1">The sequence shown here is derived from an EMBL/GenBank/DDBJ whole genome shotgun (WGS) entry which is preliminary data.</text>
</comment>
<proteinExistence type="predicted"/>
<dbReference type="EMBL" id="DVLP01000310">
    <property type="protein sequence ID" value="HIT75996.1"/>
    <property type="molecule type" value="Genomic_DNA"/>
</dbReference>
<dbReference type="InterPro" id="IPR049574">
    <property type="entry name" value="CrtA-like"/>
</dbReference>
<accession>A0A9D1GYQ6</accession>
<sequence length="238" mass="26895">MSLVSFHLAELPAAVTARALLRRPSAPGLLHIEVMAAMELGAPVVSPRRMQLRRCATFAVWADESALEEFLDRDRFGRRLADGWHVRLAHVRTWGHVAAVDDLLTGHAKLEPDEPVVAVTIARMRIPQVPRFLRWGRPVERQVRDDPGTTLALAAMRPPRTISTFTVWRSLREMVSMVHGRGQGPQARHHVDGMAERERRDFHHEFTTLRFRALSEHGSWQGRTDLVPVARPGTTLAE</sequence>
<evidence type="ECO:0000313" key="1">
    <source>
        <dbReference type="EMBL" id="HIT75996.1"/>
    </source>
</evidence>
<organism evidence="1 2">
    <name type="scientific">Candidatus Avipropionibacterium avicola</name>
    <dbReference type="NCBI Taxonomy" id="2840701"/>
    <lineage>
        <taxon>Bacteria</taxon>
        <taxon>Bacillati</taxon>
        <taxon>Actinomycetota</taxon>
        <taxon>Actinomycetes</taxon>
        <taxon>Propionibacteriales</taxon>
        <taxon>Propionibacteriaceae</taxon>
        <taxon>Propionibacteriaceae incertae sedis</taxon>
        <taxon>Candidatus Avipropionibacterium</taxon>
    </lineage>
</organism>
<evidence type="ECO:0008006" key="3">
    <source>
        <dbReference type="Google" id="ProtNLM"/>
    </source>
</evidence>
<dbReference type="Proteomes" id="UP000886842">
    <property type="component" value="Unassembled WGS sequence"/>
</dbReference>
<gene>
    <name evidence="1" type="ORF">IAA98_10455</name>
</gene>
<evidence type="ECO:0000313" key="2">
    <source>
        <dbReference type="Proteomes" id="UP000886842"/>
    </source>
</evidence>
<reference evidence="1" key="1">
    <citation type="submission" date="2020-10" db="EMBL/GenBank/DDBJ databases">
        <authorList>
            <person name="Gilroy R."/>
        </authorList>
    </citation>
    <scope>NUCLEOTIDE SEQUENCE</scope>
    <source>
        <strain evidence="1">ChiGjej1B1-24693</strain>
    </source>
</reference>
<protein>
    <recommendedName>
        <fullName evidence="3">Spheroidene monooxygenase</fullName>
    </recommendedName>
</protein>
<reference evidence="1" key="2">
    <citation type="journal article" date="2021" name="PeerJ">
        <title>Extensive microbial diversity within the chicken gut microbiome revealed by metagenomics and culture.</title>
        <authorList>
            <person name="Gilroy R."/>
            <person name="Ravi A."/>
            <person name="Getino M."/>
            <person name="Pursley I."/>
            <person name="Horton D.L."/>
            <person name="Alikhan N.F."/>
            <person name="Baker D."/>
            <person name="Gharbi K."/>
            <person name="Hall N."/>
            <person name="Watson M."/>
            <person name="Adriaenssens E.M."/>
            <person name="Foster-Nyarko E."/>
            <person name="Jarju S."/>
            <person name="Secka A."/>
            <person name="Antonio M."/>
            <person name="Oren A."/>
            <person name="Chaudhuri R.R."/>
            <person name="La Ragione R."/>
            <person name="Hildebrand F."/>
            <person name="Pallen M.J."/>
        </authorList>
    </citation>
    <scope>NUCLEOTIDE SEQUENCE</scope>
    <source>
        <strain evidence="1">ChiGjej1B1-24693</strain>
    </source>
</reference>
<dbReference type="AlphaFoldDB" id="A0A9D1GYQ6"/>